<proteinExistence type="inferred from homology"/>
<dbReference type="Pfam" id="PF02594">
    <property type="entry name" value="DUF167"/>
    <property type="match status" value="1"/>
</dbReference>
<accession>A0A1S1QBI2</accession>
<evidence type="ECO:0000256" key="1">
    <source>
        <dbReference type="ARBA" id="ARBA00010364"/>
    </source>
</evidence>
<keyword evidence="4" id="KW-1185">Reference proteome</keyword>
<feature type="region of interest" description="Disordered" evidence="2">
    <location>
        <begin position="1"/>
        <end position="23"/>
    </location>
</feature>
<dbReference type="AlphaFoldDB" id="A0A1S1QBI2"/>
<dbReference type="RefSeq" id="WP_071062536.1">
    <property type="nucleotide sequence ID" value="NZ_JBFLUH010000022.1"/>
</dbReference>
<dbReference type="EMBL" id="MAXA01000158">
    <property type="protein sequence ID" value="OHV32183.1"/>
    <property type="molecule type" value="Genomic_DNA"/>
</dbReference>
<sequence>MRVAIRVRPAADRTAVGPATSDPTHGRLLVVRVREPAVEGRANEAALRALAQALGVRRSDVALIRSIGRVKFIEVDAPDDVITRRVEELAQHSDPAARLDSR</sequence>
<protein>
    <submittedName>
        <fullName evidence="3">Uncharacterized protein</fullName>
    </submittedName>
</protein>
<comment type="caution">
    <text evidence="3">The sequence shown here is derived from an EMBL/GenBank/DDBJ whole genome shotgun (WGS) entry which is preliminary data.</text>
</comment>
<dbReference type="Gene3D" id="3.30.1200.10">
    <property type="entry name" value="YggU-like"/>
    <property type="match status" value="1"/>
</dbReference>
<dbReference type="InterPro" id="IPR036591">
    <property type="entry name" value="YggU-like_sf"/>
</dbReference>
<dbReference type="Proteomes" id="UP000179769">
    <property type="component" value="Unassembled WGS sequence"/>
</dbReference>
<comment type="similarity">
    <text evidence="1">Belongs to the UPF0235 family.</text>
</comment>
<evidence type="ECO:0000313" key="3">
    <source>
        <dbReference type="EMBL" id="OHV32183.1"/>
    </source>
</evidence>
<gene>
    <name evidence="3" type="ORF">BBK14_15935</name>
</gene>
<dbReference type="SUPFAM" id="SSF69786">
    <property type="entry name" value="YggU-like"/>
    <property type="match status" value="1"/>
</dbReference>
<name>A0A1S1QBI2_9ACTN</name>
<dbReference type="InterPro" id="IPR003746">
    <property type="entry name" value="DUF167"/>
</dbReference>
<dbReference type="NCBIfam" id="TIGR00251">
    <property type="entry name" value="DUF167 family protein"/>
    <property type="match status" value="1"/>
</dbReference>
<reference evidence="4" key="1">
    <citation type="submission" date="2016-07" db="EMBL/GenBank/DDBJ databases">
        <title>Frankia sp. NRRL B-16219 Genome sequencing.</title>
        <authorList>
            <person name="Ghodhbane-Gtari F."/>
            <person name="Swanson E."/>
            <person name="Gueddou A."/>
            <person name="Louati M."/>
            <person name="Nouioui I."/>
            <person name="Hezbri K."/>
            <person name="Abebe-Akele F."/>
            <person name="Simpson S."/>
            <person name="Morris K."/>
            <person name="Thomas K."/>
            <person name="Gtari M."/>
            <person name="Tisa L.S."/>
        </authorList>
    </citation>
    <scope>NUCLEOTIDE SEQUENCE [LARGE SCALE GENOMIC DNA]</scope>
    <source>
        <strain evidence="4">NRRL B-16219</strain>
    </source>
</reference>
<evidence type="ECO:0000256" key="2">
    <source>
        <dbReference type="SAM" id="MobiDB-lite"/>
    </source>
</evidence>
<organism evidence="3 4">
    <name type="scientific">Parafrankia soli</name>
    <dbReference type="NCBI Taxonomy" id="2599596"/>
    <lineage>
        <taxon>Bacteria</taxon>
        <taxon>Bacillati</taxon>
        <taxon>Actinomycetota</taxon>
        <taxon>Actinomycetes</taxon>
        <taxon>Frankiales</taxon>
        <taxon>Frankiaceae</taxon>
        <taxon>Parafrankia</taxon>
    </lineage>
</organism>
<dbReference type="SMART" id="SM01152">
    <property type="entry name" value="DUF167"/>
    <property type="match status" value="1"/>
</dbReference>
<evidence type="ECO:0000313" key="4">
    <source>
        <dbReference type="Proteomes" id="UP000179769"/>
    </source>
</evidence>